<dbReference type="PANTHER" id="PTHR31984">
    <property type="entry name" value="TRANSPORTER, PUTATIVE (DUF179)-RELATED"/>
    <property type="match status" value="1"/>
</dbReference>
<dbReference type="Pfam" id="PF02622">
    <property type="entry name" value="DUF179"/>
    <property type="match status" value="1"/>
</dbReference>
<feature type="compositionally biased region" description="Basic and acidic residues" evidence="1">
    <location>
        <begin position="122"/>
        <end position="141"/>
    </location>
</feature>
<accession>A0A6V0YDC5</accession>
<dbReference type="PANTHER" id="PTHR31984:SF17">
    <property type="entry name" value="TRANSCRIPTIONAL REGULATOR"/>
    <property type="match status" value="1"/>
</dbReference>
<evidence type="ECO:0000313" key="2">
    <source>
        <dbReference type="EMBL" id="CAD9574916.1"/>
    </source>
</evidence>
<sequence>MSPCISSYLTKSAALVLLASNSPATAFIAPQPTKIAKTSSRRSPTCLHESKDNDRARMEKSWEHMMGSDWREFRAKLVAQEQDMVGDKKNSATKQASSSSKKEEKIGNFISGAISSIFSKGESSKEKEREETVSPTAVKEEYNDSSPIDIFDGVDVGGATKFSKIQINSPCDDPFMDEEECHIVYDEPHVQIDSHRWAHPLYHVEPGCILIANEKLGGVFHQTVVLIIDHNENTGSTGMVINRPFPGNLIKIASDTDSNIDLSLKMAFSKAPVSYGGPVMQDQFSTLHGFGEVMGSKKVCPGVFVGGSSQLMQEVRRNHLHPTEVLFVKGHAAWVPGQLTREIEKGVWYIAAASADLILRYAGAPVSKDDNASDLWADVLSCMGEKYEDIATTHSGRGDERMLP</sequence>
<organism evidence="2">
    <name type="scientific">Skeletonema marinoi</name>
    <dbReference type="NCBI Taxonomy" id="267567"/>
    <lineage>
        <taxon>Eukaryota</taxon>
        <taxon>Sar</taxon>
        <taxon>Stramenopiles</taxon>
        <taxon>Ochrophyta</taxon>
        <taxon>Bacillariophyta</taxon>
        <taxon>Coscinodiscophyceae</taxon>
        <taxon>Thalassiosirophycidae</taxon>
        <taxon>Thalassiosirales</taxon>
        <taxon>Skeletonemataceae</taxon>
        <taxon>Skeletonema</taxon>
        <taxon>Skeletonema marinoi-dohrnii complex</taxon>
    </lineage>
</organism>
<evidence type="ECO:0008006" key="3">
    <source>
        <dbReference type="Google" id="ProtNLM"/>
    </source>
</evidence>
<dbReference type="InterPro" id="IPR003774">
    <property type="entry name" value="AlgH-like"/>
</dbReference>
<dbReference type="SUPFAM" id="SSF143456">
    <property type="entry name" value="VC0467-like"/>
    <property type="match status" value="1"/>
</dbReference>
<evidence type="ECO:0000256" key="1">
    <source>
        <dbReference type="SAM" id="MobiDB-lite"/>
    </source>
</evidence>
<feature type="region of interest" description="Disordered" evidence="1">
    <location>
        <begin position="83"/>
        <end position="104"/>
    </location>
</feature>
<gene>
    <name evidence="2" type="ORF">SMAR0320_LOCUS1834</name>
</gene>
<reference evidence="2" key="1">
    <citation type="submission" date="2021-01" db="EMBL/GenBank/DDBJ databases">
        <authorList>
            <person name="Corre E."/>
            <person name="Pelletier E."/>
            <person name="Niang G."/>
            <person name="Scheremetjew M."/>
            <person name="Finn R."/>
            <person name="Kale V."/>
            <person name="Holt S."/>
            <person name="Cochrane G."/>
            <person name="Meng A."/>
            <person name="Brown T."/>
            <person name="Cohen L."/>
        </authorList>
    </citation>
    <scope>NUCLEOTIDE SEQUENCE</scope>
    <source>
        <strain evidence="2">SM1012Den-03</strain>
    </source>
</reference>
<name>A0A6V0YDC5_9STRA</name>
<dbReference type="EMBL" id="HBGZ01002671">
    <property type="protein sequence ID" value="CAD9574916.1"/>
    <property type="molecule type" value="Transcribed_RNA"/>
</dbReference>
<proteinExistence type="predicted"/>
<feature type="region of interest" description="Disordered" evidence="1">
    <location>
        <begin position="120"/>
        <end position="141"/>
    </location>
</feature>
<dbReference type="Gene3D" id="3.40.1740.10">
    <property type="entry name" value="VC0467-like"/>
    <property type="match status" value="1"/>
</dbReference>
<feature type="region of interest" description="Disordered" evidence="1">
    <location>
        <begin position="33"/>
        <end position="56"/>
    </location>
</feature>
<dbReference type="AlphaFoldDB" id="A0A6V0YDC5"/>
<protein>
    <recommendedName>
        <fullName evidence="3">Transcriptional regulator</fullName>
    </recommendedName>
</protein>